<dbReference type="AlphaFoldDB" id="A0A1B9HZW4"/>
<feature type="transmembrane region" description="Helical" evidence="6">
    <location>
        <begin position="298"/>
        <end position="319"/>
    </location>
</feature>
<dbReference type="GO" id="GO:0016020">
    <property type="term" value="C:membrane"/>
    <property type="evidence" value="ECO:0007669"/>
    <property type="project" value="UniProtKB-SubCell"/>
</dbReference>
<reference evidence="7" key="1">
    <citation type="submission" date="2013-07" db="EMBL/GenBank/DDBJ databases">
        <title>The Genome Sequence of Cryptococcus pinus CBS10737.</title>
        <authorList>
            <consortium name="The Broad Institute Genome Sequencing Platform"/>
            <person name="Cuomo C."/>
            <person name="Litvintseva A."/>
            <person name="Chen Y."/>
            <person name="Heitman J."/>
            <person name="Sun S."/>
            <person name="Springer D."/>
            <person name="Dromer F."/>
            <person name="Young S.K."/>
            <person name="Zeng Q."/>
            <person name="Gargeya S."/>
            <person name="Fitzgerald M."/>
            <person name="Abouelleil A."/>
            <person name="Alvarado L."/>
            <person name="Berlin A.M."/>
            <person name="Chapman S.B."/>
            <person name="Dewar J."/>
            <person name="Goldberg J."/>
            <person name="Griggs A."/>
            <person name="Gujja S."/>
            <person name="Hansen M."/>
            <person name="Howarth C."/>
            <person name="Imamovic A."/>
            <person name="Larimer J."/>
            <person name="McCowan C."/>
            <person name="Murphy C."/>
            <person name="Pearson M."/>
            <person name="Priest M."/>
            <person name="Roberts A."/>
            <person name="Saif S."/>
            <person name="Shea T."/>
            <person name="Sykes S."/>
            <person name="Wortman J."/>
            <person name="Nusbaum C."/>
            <person name="Birren B."/>
        </authorList>
    </citation>
    <scope>NUCLEOTIDE SEQUENCE [LARGE SCALE GENOMIC DNA]</scope>
    <source>
        <strain evidence="7">CBS 10737</strain>
    </source>
</reference>
<reference evidence="7" key="3">
    <citation type="submission" date="2016-07" db="EMBL/GenBank/DDBJ databases">
        <title>Evolution of pathogenesis and genome organization in the Tremellales.</title>
        <authorList>
            <person name="Cuomo C."/>
            <person name="Litvintseva A."/>
            <person name="Heitman J."/>
            <person name="Chen Y."/>
            <person name="Sun S."/>
            <person name="Springer D."/>
            <person name="Dromer F."/>
            <person name="Young S."/>
            <person name="Zeng Q."/>
            <person name="Chapman S."/>
            <person name="Gujja S."/>
            <person name="Saif S."/>
            <person name="Birren B."/>
        </authorList>
    </citation>
    <scope>NUCLEOTIDE SEQUENCE</scope>
    <source>
        <strain evidence="7">CBS 10737</strain>
    </source>
</reference>
<dbReference type="InterPro" id="IPR036259">
    <property type="entry name" value="MFS_trans_sf"/>
</dbReference>
<feature type="transmembrane region" description="Helical" evidence="6">
    <location>
        <begin position="126"/>
        <end position="146"/>
    </location>
</feature>
<dbReference type="GO" id="GO:0022857">
    <property type="term" value="F:transmembrane transporter activity"/>
    <property type="evidence" value="ECO:0007669"/>
    <property type="project" value="InterPro"/>
</dbReference>
<feature type="transmembrane region" description="Helical" evidence="6">
    <location>
        <begin position="224"/>
        <end position="245"/>
    </location>
</feature>
<keyword evidence="9" id="KW-1185">Reference proteome</keyword>
<proteinExistence type="predicted"/>
<protein>
    <recommendedName>
        <fullName evidence="10">Major facilitator superfamily (MFS) profile domain-containing protein</fullName>
    </recommendedName>
</protein>
<feature type="transmembrane region" description="Helical" evidence="6">
    <location>
        <begin position="373"/>
        <end position="392"/>
    </location>
</feature>
<dbReference type="OrthoDB" id="422206at2759"/>
<comment type="subcellular location">
    <subcellularLocation>
        <location evidence="1">Membrane</location>
        <topology evidence="1">Multi-pass membrane protein</topology>
    </subcellularLocation>
</comment>
<feature type="transmembrane region" description="Helical" evidence="6">
    <location>
        <begin position="339"/>
        <end position="361"/>
    </location>
</feature>
<evidence type="ECO:0000256" key="5">
    <source>
        <dbReference type="SAM" id="MobiDB-lite"/>
    </source>
</evidence>
<dbReference type="InterPro" id="IPR011701">
    <property type="entry name" value="MFS"/>
</dbReference>
<evidence type="ECO:0000256" key="1">
    <source>
        <dbReference type="ARBA" id="ARBA00004141"/>
    </source>
</evidence>
<feature type="transmembrane region" description="Helical" evidence="6">
    <location>
        <begin position="184"/>
        <end position="203"/>
    </location>
</feature>
<reference evidence="8" key="2">
    <citation type="submission" date="2013-07" db="EMBL/GenBank/DDBJ databases">
        <authorList>
            <consortium name="The Broad Institute Genome Sequencing Platform"/>
            <person name="Cuomo C."/>
            <person name="Litvintseva A."/>
            <person name="Chen Y."/>
            <person name="Heitman J."/>
            <person name="Sun S."/>
            <person name="Springer D."/>
            <person name="Dromer F."/>
            <person name="Young S.K."/>
            <person name="Zeng Q."/>
            <person name="Gargeya S."/>
            <person name="Fitzgerald M."/>
            <person name="Abouelleil A."/>
            <person name="Alvarado L."/>
            <person name="Berlin A.M."/>
            <person name="Chapman S.B."/>
            <person name="Dewar J."/>
            <person name="Goldberg J."/>
            <person name="Griggs A."/>
            <person name="Gujja S."/>
            <person name="Hansen M."/>
            <person name="Howarth C."/>
            <person name="Imamovic A."/>
            <person name="Larimer J."/>
            <person name="McCowan C."/>
            <person name="Murphy C."/>
            <person name="Pearson M."/>
            <person name="Priest M."/>
            <person name="Roberts A."/>
            <person name="Saif S."/>
            <person name="Shea T."/>
            <person name="Sykes S."/>
            <person name="Wortman J."/>
            <person name="Nusbaum C."/>
            <person name="Birren B."/>
        </authorList>
    </citation>
    <scope>NUCLEOTIDE SEQUENCE</scope>
    <source>
        <strain evidence="8">CBS 10737</strain>
    </source>
</reference>
<feature type="transmembrane region" description="Helical" evidence="6">
    <location>
        <begin position="86"/>
        <end position="106"/>
    </location>
</feature>
<reference evidence="8" key="4">
    <citation type="submission" date="2024-02" db="EMBL/GenBank/DDBJ databases">
        <title>Comparative genomics of Cryptococcus and Kwoniella reveals pathogenesis evolution and contrasting modes of karyotype evolution via chromosome fusion or intercentromeric recombination.</title>
        <authorList>
            <person name="Coelho M.A."/>
            <person name="David-Palma M."/>
            <person name="Shea T."/>
            <person name="Bowers K."/>
            <person name="McGinley-Smith S."/>
            <person name="Mohammad A.W."/>
            <person name="Gnirke A."/>
            <person name="Yurkov A.M."/>
            <person name="Nowrousian M."/>
            <person name="Sun S."/>
            <person name="Cuomo C.A."/>
            <person name="Heitman J."/>
        </authorList>
    </citation>
    <scope>NUCLEOTIDE SEQUENCE</scope>
    <source>
        <strain evidence="8">CBS 10737</strain>
    </source>
</reference>
<dbReference type="InterPro" id="IPR049680">
    <property type="entry name" value="FLVCR1-2_SLC49-like"/>
</dbReference>
<dbReference type="EMBL" id="KI894013">
    <property type="protein sequence ID" value="OCF48837.1"/>
    <property type="molecule type" value="Genomic_DNA"/>
</dbReference>
<evidence type="ECO:0000313" key="8">
    <source>
        <dbReference type="EMBL" id="WWC72873.1"/>
    </source>
</evidence>
<organism evidence="7">
    <name type="scientific">Kwoniella pini CBS 10737</name>
    <dbReference type="NCBI Taxonomy" id="1296096"/>
    <lineage>
        <taxon>Eukaryota</taxon>
        <taxon>Fungi</taxon>
        <taxon>Dikarya</taxon>
        <taxon>Basidiomycota</taxon>
        <taxon>Agaricomycotina</taxon>
        <taxon>Tremellomycetes</taxon>
        <taxon>Tremellales</taxon>
        <taxon>Cryptococcaceae</taxon>
        <taxon>Kwoniella</taxon>
    </lineage>
</organism>
<evidence type="ECO:0000313" key="9">
    <source>
        <dbReference type="Proteomes" id="UP000094020"/>
    </source>
</evidence>
<dbReference type="Proteomes" id="UP000094020">
    <property type="component" value="Chromosome 10"/>
</dbReference>
<dbReference type="GeneID" id="30173987"/>
<feature type="region of interest" description="Disordered" evidence="5">
    <location>
        <begin position="498"/>
        <end position="519"/>
    </location>
</feature>
<name>A0A1B9HZW4_9TREE</name>
<dbReference type="EMBL" id="CP144528">
    <property type="protein sequence ID" value="WWC72873.1"/>
    <property type="molecule type" value="Genomic_DNA"/>
</dbReference>
<dbReference type="PANTHER" id="PTHR10924">
    <property type="entry name" value="MAJOR FACILITATOR SUPERFAMILY PROTEIN-RELATED"/>
    <property type="match status" value="1"/>
</dbReference>
<evidence type="ECO:0000256" key="6">
    <source>
        <dbReference type="SAM" id="Phobius"/>
    </source>
</evidence>
<evidence type="ECO:0000256" key="3">
    <source>
        <dbReference type="ARBA" id="ARBA00022989"/>
    </source>
</evidence>
<dbReference type="Gene3D" id="1.20.1250.20">
    <property type="entry name" value="MFS general substrate transporter like domains"/>
    <property type="match status" value="2"/>
</dbReference>
<evidence type="ECO:0008006" key="10">
    <source>
        <dbReference type="Google" id="ProtNLM"/>
    </source>
</evidence>
<evidence type="ECO:0000256" key="4">
    <source>
        <dbReference type="ARBA" id="ARBA00023136"/>
    </source>
</evidence>
<evidence type="ECO:0000313" key="7">
    <source>
        <dbReference type="EMBL" id="OCF48837.1"/>
    </source>
</evidence>
<dbReference type="PANTHER" id="PTHR10924:SF6">
    <property type="entry name" value="SOLUTE CARRIER FAMILY 49 MEMBER A3"/>
    <property type="match status" value="1"/>
</dbReference>
<sequence length="519" mass="56198">MTSNENTSIHPSDRPASQILSIEPASEITASHANLAEASPISKIDLHLHVEEDKNIPSEIIIPSLPLNPPSSTLPNIQTKVYKRRFFSLIQLSLLNIIVSWCWLTFSAVSKTSSEYFNVNENDINWLSTGFLFAFVISSPIALWILNFKGCKYSMCLSSILLIIGNWLRYLGSKLGNNNKNNTTFGLVIFGQIIIGFSQPFVLSAPTRLSHQWFSEKSRITATALASLCNPLGGALGQLIGPFMATEPDKVPNMVLYVAIITTVICIPSFFLPSAPPLPPTSTPFNDTKITFSILKDLFKSLTFHLIAWPFVIYVAAFNSTSSLLNQILEPYGMTEDQAGINGAIMIVVGLVAAAIASPILDRFGGKFKVKLVVIKILVLIICGMYILFIFVPKTGKLIGPAIISAFVGSASFILLPLALELLADTTWPIGPEISSTICWSMSQLAGGILLISMTSLKGNAGNHHEPDNSLYRAMILQAVVCVIVAPLPLCLGLWGTGKSAKDSQRVTSTSGVSEVPLA</sequence>
<feature type="transmembrane region" description="Helical" evidence="6">
    <location>
        <begin position="398"/>
        <end position="422"/>
    </location>
</feature>
<dbReference type="SUPFAM" id="SSF103473">
    <property type="entry name" value="MFS general substrate transporter"/>
    <property type="match status" value="1"/>
</dbReference>
<dbReference type="Pfam" id="PF07690">
    <property type="entry name" value="MFS_1"/>
    <property type="match status" value="1"/>
</dbReference>
<keyword evidence="4 6" id="KW-0472">Membrane</keyword>
<feature type="transmembrane region" description="Helical" evidence="6">
    <location>
        <begin position="251"/>
        <end position="272"/>
    </location>
</feature>
<keyword evidence="3 6" id="KW-1133">Transmembrane helix</keyword>
<feature type="transmembrane region" description="Helical" evidence="6">
    <location>
        <begin position="475"/>
        <end position="496"/>
    </location>
</feature>
<gene>
    <name evidence="7" type="ORF">I206_05618</name>
    <name evidence="8" type="ORF">I206_106837</name>
</gene>
<evidence type="ECO:0000256" key="2">
    <source>
        <dbReference type="ARBA" id="ARBA00022692"/>
    </source>
</evidence>
<accession>A0A1B9HZW4</accession>
<dbReference type="RefSeq" id="XP_019010056.1">
    <property type="nucleotide sequence ID" value="XM_019157338.1"/>
</dbReference>
<keyword evidence="2 6" id="KW-0812">Transmembrane</keyword>
<dbReference type="KEGG" id="kpin:30173987"/>